<dbReference type="Proteomes" id="UP000594014">
    <property type="component" value="Chromosome"/>
</dbReference>
<reference evidence="1" key="1">
    <citation type="submission" date="2019-08" db="EMBL/GenBank/DDBJ databases">
        <title>Genome sequence of Clostridiales bacterium MT110.</title>
        <authorList>
            <person name="Cao J."/>
        </authorList>
    </citation>
    <scope>NUCLEOTIDE SEQUENCE</scope>
    <source>
        <strain evidence="1">MT110</strain>
    </source>
</reference>
<dbReference type="EMBL" id="CP042469">
    <property type="protein sequence ID" value="QOX62797.1"/>
    <property type="molecule type" value="Genomic_DNA"/>
</dbReference>
<proteinExistence type="predicted"/>
<accession>A0ACD1A8S4</accession>
<sequence length="385" mass="41300">MNRLKGRRTIFILAGALACTGCLIMMVFPAIALNAAQKGISLWASSVLPALLPFFICANFMTALGLPSYMGRIFEKPFQKIFGAPGVSAFVFSVSITSGYPMGAKLIGDFGRSRSVTLDEAKSMLTFCSTSGPLFMLGAVGAGMLGSPAAGAVIALSHYAGALLNGILYRIISPVKNHSVKRNLDRMVLPKGSILDLFTDSLLSSFRALGIICGYIVLFMMITEFIQFSGVLNVISSDYGKGILKGLLEMTVGCSGIARSSQITLLYQSILCTFLISFGGISVYAQSMSMLSGLRIGPGFYLFSKLSHGMLAALIAWLIGPLVLGSEAITTGAFGREEIVSSLGFFSQLLFSTKMVIMIVILFLITIFADSIFKNYKQHKTEDRS</sequence>
<gene>
    <name evidence="1" type="ORF">FRZ06_05270</name>
</gene>
<organism evidence="1 2">
    <name type="scientific">Anoxybacterium hadale</name>
    <dbReference type="NCBI Taxonomy" id="3408580"/>
    <lineage>
        <taxon>Bacteria</taxon>
        <taxon>Bacillati</taxon>
        <taxon>Bacillota</taxon>
        <taxon>Clostridia</taxon>
        <taxon>Peptostreptococcales</taxon>
        <taxon>Anaerovoracaceae</taxon>
        <taxon>Anoxybacterium</taxon>
    </lineage>
</organism>
<evidence type="ECO:0000313" key="1">
    <source>
        <dbReference type="EMBL" id="QOX62797.1"/>
    </source>
</evidence>
<evidence type="ECO:0000313" key="2">
    <source>
        <dbReference type="Proteomes" id="UP000594014"/>
    </source>
</evidence>
<protein>
    <submittedName>
        <fullName evidence="1">Uncharacterized protein</fullName>
    </submittedName>
</protein>
<keyword evidence="2" id="KW-1185">Reference proteome</keyword>
<name>A0ACD1A8S4_9FIRM</name>